<dbReference type="InterPro" id="IPR007855">
    <property type="entry name" value="RDRP"/>
</dbReference>
<keyword evidence="1" id="KW-0696">RNA-directed RNA polymerase</keyword>
<dbReference type="InterPro" id="IPR008011">
    <property type="entry name" value="Complex1_LYR_dom"/>
</dbReference>
<evidence type="ECO:0000259" key="2">
    <source>
        <dbReference type="Pfam" id="PF05183"/>
    </source>
</evidence>
<dbReference type="InterPro" id="IPR045293">
    <property type="entry name" value="Complex1_LYR_LYRM2"/>
</dbReference>
<dbReference type="Pfam" id="PF05183">
    <property type="entry name" value="RdRP"/>
    <property type="match status" value="1"/>
</dbReference>
<name>A0A409XFP4_PSICY</name>
<reference evidence="4 5" key="1">
    <citation type="journal article" date="2018" name="Evol. Lett.">
        <title>Horizontal gene cluster transfer increased hallucinogenic mushroom diversity.</title>
        <authorList>
            <person name="Reynolds H.T."/>
            <person name="Vijayakumar V."/>
            <person name="Gluck-Thaler E."/>
            <person name="Korotkin H.B."/>
            <person name="Matheny P.B."/>
            <person name="Slot J.C."/>
        </authorList>
    </citation>
    <scope>NUCLEOTIDE SEQUENCE [LARGE SCALE GENOMIC DNA]</scope>
    <source>
        <strain evidence="4 5">2631</strain>
    </source>
</reference>
<dbReference type="PANTHER" id="PTHR23079:SF55">
    <property type="entry name" value="RNA-DIRECTED RNA POLYMERASE"/>
    <property type="match status" value="1"/>
</dbReference>
<protein>
    <recommendedName>
        <fullName evidence="1">RNA-dependent RNA polymerase</fullName>
        <ecNumber evidence="1">2.7.7.48</ecNumber>
    </recommendedName>
</protein>
<dbReference type="FunCoup" id="A0A409XFP4">
    <property type="interactions" value="6"/>
</dbReference>
<accession>A0A409XFP4</accession>
<evidence type="ECO:0000259" key="3">
    <source>
        <dbReference type="Pfam" id="PF05347"/>
    </source>
</evidence>
<comment type="similarity">
    <text evidence="1">Belongs to the RdRP family.</text>
</comment>
<comment type="caution">
    <text evidence="4">The sequence shown here is derived from an EMBL/GenBank/DDBJ whole genome shotgun (WGS) entry which is preliminary data.</text>
</comment>
<sequence>MLTLKHFILKQQALNLYRHAVRASKVIPDPVTRRETILWIRSEFERNKHLTNIQLIEDKLKIARREIKSRKAGRHPPVAVLPSLSTLFTNPISVFFLFTMELYMSNLDWNFTRQQITETLADILHSPLFQHLSSIPMNFHVHLHPDKNRIRNHRGTGALTLPNRPIGDHFMDLYGSERPRKPLVIGKKRISFSISRQTPNGRPDVVERITLQRYIDPWIEAERERRVAHLDSSSIPVQTIQFGWECRDYVFSIECEEQCDGRTKLAFSAERREIRINIQYADANVYFIALPYSHIDAMTIQYYLRQEAAIVFMLNTPPTYECHEPPSKLRQRLSYLPILGHDRVAPYTSLAIRIICPSPQNLQDFRRLCMTAQLHKMDDYEYPVARRDIFSPSAMDSLQRHLRRLNWQVAFQIESLIRSMVVDVKEILELIPLIKHMVDTEGKVFASAVLRKFATKANAMFVDEEDPAQTTIRQCFINTHEEVRKLTDINTLKPTDGSICDAFHVKISPTTMFLEGPFPERSNRVLRAYETKHHESFLRVSFVDEARMRYRFDREIDGPQFIRERVGPFLLEGLTIAGRKFDFLAYSQSALKEHAVWFVKPFKDAIRGCVNADIIIAGLGNFTRGSDSNLMYCPARYAARLSQAFTATDAVEVEVEEVLIVDDISTADEKYQFTDGVGTLSKDLAIEIWSQLKATKRRKRARTSPPSAYQIRMMGSKGMLSVDHKLRGLAISLRHSMVKFEAPNSNIIEIARPFDRPGAYFLNRPLIMLLEGLGVPYSVFKEYQDRAVGATKSAAQSLGQASKLFESHGLGSAFRATSVMLSLEKLGIFSLPANPFYEKMLEYAINHVLRDLKNKARIPVPHAWTLVGVADVHRFLQPREIFACIKPINGGTIYLSGPVLISRSPTIHPGDVTIVHAIGKPPLGSCFAIEPLANTVVFSVLGDRPVPTCLGGGDLDGDVYNLIPLDKLPEFLPEKLCEAASYTAAQRKLLNHPSTMADVAEFVMEYINSDVVGIIAINWLIIADQSPNGIFDKDCLDLSQLHSDAVDYPKSGQPVAQSRIPRLKRRIKPDWNAPETVNLNTGDYYESTAAIGRLFRAIDLPVEQLRHQPSAGRRKRTKAKQTDDGVENVQNLLNGLDLNAQNHVFQVVKERVEEFIDTQSAWGEDAIECVSGLFSRYTSELRGICAANTLSHARGAQLSEEEAVVGTIVQKSSQPRKRADAMAKLRESTDTLVRGVREELTGDDQTDDYDHLQCAWLAWELAAARTTAFGAQSFGWIALGAIFEAIRDIEMLEENRS</sequence>
<dbReference type="InterPro" id="IPR057596">
    <property type="entry name" value="RDRP_core"/>
</dbReference>
<keyword evidence="1" id="KW-0694">RNA-binding</keyword>
<dbReference type="EMBL" id="NHYD01001858">
    <property type="protein sequence ID" value="PPQ89599.1"/>
    <property type="molecule type" value="Genomic_DNA"/>
</dbReference>
<feature type="domain" description="Complex 1 LYR protein" evidence="3">
    <location>
        <begin position="11"/>
        <end position="67"/>
    </location>
</feature>
<proteinExistence type="inferred from homology"/>
<comment type="catalytic activity">
    <reaction evidence="1">
        <text>RNA(n) + a ribonucleoside 5'-triphosphate = RNA(n+1) + diphosphate</text>
        <dbReference type="Rhea" id="RHEA:21248"/>
        <dbReference type="Rhea" id="RHEA-COMP:14527"/>
        <dbReference type="Rhea" id="RHEA-COMP:17342"/>
        <dbReference type="ChEBI" id="CHEBI:33019"/>
        <dbReference type="ChEBI" id="CHEBI:61557"/>
        <dbReference type="ChEBI" id="CHEBI:140395"/>
        <dbReference type="EC" id="2.7.7.48"/>
    </reaction>
</comment>
<dbReference type="GO" id="GO:0003968">
    <property type="term" value="F:RNA-directed RNA polymerase activity"/>
    <property type="evidence" value="ECO:0007669"/>
    <property type="project" value="UniProtKB-KW"/>
</dbReference>
<dbReference type="GO" id="GO:0030422">
    <property type="term" value="P:siRNA processing"/>
    <property type="evidence" value="ECO:0007669"/>
    <property type="project" value="TreeGrafter"/>
</dbReference>
<gene>
    <name evidence="4" type="ORF">CVT25_012344</name>
</gene>
<dbReference type="Proteomes" id="UP000283269">
    <property type="component" value="Unassembled WGS sequence"/>
</dbReference>
<keyword evidence="1" id="KW-0548">Nucleotidyltransferase</keyword>
<evidence type="ECO:0000256" key="1">
    <source>
        <dbReference type="RuleBase" id="RU363098"/>
    </source>
</evidence>
<dbReference type="Pfam" id="PF05347">
    <property type="entry name" value="Complex1_LYR"/>
    <property type="match status" value="1"/>
</dbReference>
<keyword evidence="1" id="KW-0808">Transferase</keyword>
<dbReference type="STRING" id="93625.A0A409XFP4"/>
<dbReference type="PANTHER" id="PTHR23079">
    <property type="entry name" value="RNA-DEPENDENT RNA POLYMERASE"/>
    <property type="match status" value="1"/>
</dbReference>
<dbReference type="CDD" id="cd20262">
    <property type="entry name" value="Complex1_LYR_LYRM2"/>
    <property type="match status" value="1"/>
</dbReference>
<dbReference type="GO" id="GO:0031380">
    <property type="term" value="C:nuclear RNA-directed RNA polymerase complex"/>
    <property type="evidence" value="ECO:0007669"/>
    <property type="project" value="TreeGrafter"/>
</dbReference>
<dbReference type="GO" id="GO:0003723">
    <property type="term" value="F:RNA binding"/>
    <property type="evidence" value="ECO:0007669"/>
    <property type="project" value="UniProtKB-KW"/>
</dbReference>
<dbReference type="EC" id="2.7.7.48" evidence="1"/>
<organism evidence="4 5">
    <name type="scientific">Psilocybe cyanescens</name>
    <dbReference type="NCBI Taxonomy" id="93625"/>
    <lineage>
        <taxon>Eukaryota</taxon>
        <taxon>Fungi</taxon>
        <taxon>Dikarya</taxon>
        <taxon>Basidiomycota</taxon>
        <taxon>Agaricomycotina</taxon>
        <taxon>Agaricomycetes</taxon>
        <taxon>Agaricomycetidae</taxon>
        <taxon>Agaricales</taxon>
        <taxon>Agaricineae</taxon>
        <taxon>Strophariaceae</taxon>
        <taxon>Psilocybe</taxon>
    </lineage>
</organism>
<evidence type="ECO:0000313" key="4">
    <source>
        <dbReference type="EMBL" id="PPQ89599.1"/>
    </source>
</evidence>
<keyword evidence="5" id="KW-1185">Reference proteome</keyword>
<dbReference type="InParanoid" id="A0A409XFP4"/>
<evidence type="ECO:0000313" key="5">
    <source>
        <dbReference type="Proteomes" id="UP000283269"/>
    </source>
</evidence>
<dbReference type="OrthoDB" id="6513042at2759"/>
<feature type="domain" description="RDRP core" evidence="2">
    <location>
        <begin position="508"/>
        <end position="1098"/>
    </location>
</feature>